<dbReference type="GO" id="GO:0006535">
    <property type="term" value="P:cysteine biosynthetic process from serine"/>
    <property type="evidence" value="ECO:0007669"/>
    <property type="project" value="InterPro"/>
</dbReference>
<dbReference type="GO" id="GO:0005737">
    <property type="term" value="C:cytoplasm"/>
    <property type="evidence" value="ECO:0007669"/>
    <property type="project" value="InterPro"/>
</dbReference>
<keyword evidence="1" id="KW-0028">Amino-acid biosynthesis</keyword>
<dbReference type="AlphaFoldDB" id="A0A645C0M9"/>
<dbReference type="PANTHER" id="PTHR42811">
    <property type="entry name" value="SERINE ACETYLTRANSFERASE"/>
    <property type="match status" value="1"/>
</dbReference>
<dbReference type="InterPro" id="IPR045304">
    <property type="entry name" value="LbH_SAT"/>
</dbReference>
<gene>
    <name evidence="5" type="ORF">SDC9_118330</name>
</gene>
<dbReference type="InterPro" id="IPR011004">
    <property type="entry name" value="Trimer_LpxA-like_sf"/>
</dbReference>
<dbReference type="Gene3D" id="1.10.3130.10">
    <property type="entry name" value="serine acetyltransferase, domain 1"/>
    <property type="match status" value="1"/>
</dbReference>
<dbReference type="SUPFAM" id="SSF51161">
    <property type="entry name" value="Trimeric LpxA-like enzymes"/>
    <property type="match status" value="1"/>
</dbReference>
<dbReference type="InterPro" id="IPR010493">
    <property type="entry name" value="Ser_AcTrfase_N"/>
</dbReference>
<keyword evidence="3" id="KW-0012">Acyltransferase</keyword>
<proteinExistence type="predicted"/>
<dbReference type="Gene3D" id="2.160.10.10">
    <property type="entry name" value="Hexapeptide repeat proteins"/>
    <property type="match status" value="1"/>
</dbReference>
<accession>A0A645C0M9</accession>
<protein>
    <recommendedName>
        <fullName evidence="4">Serine acetyltransferase N-terminal domain-containing protein</fullName>
    </recommendedName>
</protein>
<dbReference type="InterPro" id="IPR053376">
    <property type="entry name" value="Serine_acetyltransferase"/>
</dbReference>
<sequence length="300" mass="33237">MVTGKESTFKNAVEKIAGNYSCETELPIYCGEMKLPDRNEIIEILGEIEKTIFPAYFGVNSLRGMTAPEFVEKTLITIYYQLKTQLELALSLSKCTDVKRVFEPDELDDICSEFINELPGLQEMLMKDVTANFEGDPAAMSKSEIILSYPGFYAIFVYRIAHELYKRKVPFVPRIMTEYAHGKTGIDINPGAKIGEYFFIDHGTGIVIGETTVIGKWVKIYQGVTLGALSPRKGQSLSGIKRHPTVEDNVTIYAGSTILGGETVIGENSVIGGNTFITSSVEKNSYVSIKAPELIIRTDE</sequence>
<dbReference type="EMBL" id="VSSQ01024067">
    <property type="protein sequence ID" value="MPM71366.1"/>
    <property type="molecule type" value="Genomic_DNA"/>
</dbReference>
<evidence type="ECO:0000256" key="1">
    <source>
        <dbReference type="ARBA" id="ARBA00022605"/>
    </source>
</evidence>
<feature type="domain" description="Serine acetyltransferase N-terminal" evidence="4">
    <location>
        <begin position="91"/>
        <end position="155"/>
    </location>
</feature>
<name>A0A645C0M9_9ZZZZ</name>
<dbReference type="InterPro" id="IPR042122">
    <property type="entry name" value="Ser_AcTrfase_N_sf"/>
</dbReference>
<evidence type="ECO:0000256" key="2">
    <source>
        <dbReference type="ARBA" id="ARBA00022679"/>
    </source>
</evidence>
<keyword evidence="2" id="KW-0808">Transferase</keyword>
<comment type="caution">
    <text evidence="5">The sequence shown here is derived from an EMBL/GenBank/DDBJ whole genome shotgun (WGS) entry which is preliminary data.</text>
</comment>
<evidence type="ECO:0000313" key="5">
    <source>
        <dbReference type="EMBL" id="MPM71366.1"/>
    </source>
</evidence>
<dbReference type="NCBIfam" id="NF041874">
    <property type="entry name" value="EPS_EpsC"/>
    <property type="match status" value="1"/>
</dbReference>
<evidence type="ECO:0000256" key="3">
    <source>
        <dbReference type="ARBA" id="ARBA00023315"/>
    </source>
</evidence>
<dbReference type="CDD" id="cd03354">
    <property type="entry name" value="LbH_SAT"/>
    <property type="match status" value="1"/>
</dbReference>
<dbReference type="GO" id="GO:0009001">
    <property type="term" value="F:serine O-acetyltransferase activity"/>
    <property type="evidence" value="ECO:0007669"/>
    <property type="project" value="InterPro"/>
</dbReference>
<organism evidence="5">
    <name type="scientific">bioreactor metagenome</name>
    <dbReference type="NCBI Taxonomy" id="1076179"/>
    <lineage>
        <taxon>unclassified sequences</taxon>
        <taxon>metagenomes</taxon>
        <taxon>ecological metagenomes</taxon>
    </lineage>
</organism>
<dbReference type="UniPathway" id="UPA00136">
    <property type="reaction ID" value="UER00199"/>
</dbReference>
<reference evidence="5" key="1">
    <citation type="submission" date="2019-08" db="EMBL/GenBank/DDBJ databases">
        <authorList>
            <person name="Kucharzyk K."/>
            <person name="Murdoch R.W."/>
            <person name="Higgins S."/>
            <person name="Loffler F."/>
        </authorList>
    </citation>
    <scope>NUCLEOTIDE SEQUENCE</scope>
</reference>
<dbReference type="Pfam" id="PF06426">
    <property type="entry name" value="SATase_N"/>
    <property type="match status" value="1"/>
</dbReference>
<evidence type="ECO:0000259" key="4">
    <source>
        <dbReference type="Pfam" id="PF06426"/>
    </source>
</evidence>